<feature type="region of interest" description="Disordered" evidence="1">
    <location>
        <begin position="68"/>
        <end position="90"/>
    </location>
</feature>
<feature type="compositionally biased region" description="Polar residues" evidence="1">
    <location>
        <begin position="592"/>
        <end position="629"/>
    </location>
</feature>
<dbReference type="SUPFAM" id="SSF50249">
    <property type="entry name" value="Nucleic acid-binding proteins"/>
    <property type="match status" value="2"/>
</dbReference>
<organism evidence="2 3">
    <name type="scientific">Artemisia annua</name>
    <name type="common">Sweet wormwood</name>
    <dbReference type="NCBI Taxonomy" id="35608"/>
    <lineage>
        <taxon>Eukaryota</taxon>
        <taxon>Viridiplantae</taxon>
        <taxon>Streptophyta</taxon>
        <taxon>Embryophyta</taxon>
        <taxon>Tracheophyta</taxon>
        <taxon>Spermatophyta</taxon>
        <taxon>Magnoliopsida</taxon>
        <taxon>eudicotyledons</taxon>
        <taxon>Gunneridae</taxon>
        <taxon>Pentapetalae</taxon>
        <taxon>asterids</taxon>
        <taxon>campanulids</taxon>
        <taxon>Asterales</taxon>
        <taxon>Asteraceae</taxon>
        <taxon>Asteroideae</taxon>
        <taxon>Anthemideae</taxon>
        <taxon>Artemisiinae</taxon>
        <taxon>Artemisia</taxon>
    </lineage>
</organism>
<proteinExistence type="predicted"/>
<dbReference type="Gene3D" id="2.40.50.140">
    <property type="entry name" value="Nucleic acid-binding proteins"/>
    <property type="match status" value="3"/>
</dbReference>
<dbReference type="CDD" id="cd04481">
    <property type="entry name" value="RPA1_DBD_B_like"/>
    <property type="match status" value="1"/>
</dbReference>
<name>A0A2U1N0V6_ARTAN</name>
<dbReference type="OrthoDB" id="1751331at2759"/>
<dbReference type="EMBL" id="PKPP01003892">
    <property type="protein sequence ID" value="PWA67128.1"/>
    <property type="molecule type" value="Genomic_DNA"/>
</dbReference>
<evidence type="ECO:0000313" key="2">
    <source>
        <dbReference type="EMBL" id="PWA67128.1"/>
    </source>
</evidence>
<comment type="caution">
    <text evidence="2">The sequence shown here is derived from an EMBL/GenBank/DDBJ whole genome shotgun (WGS) entry which is preliminary data.</text>
</comment>
<evidence type="ECO:0000313" key="3">
    <source>
        <dbReference type="Proteomes" id="UP000245207"/>
    </source>
</evidence>
<sequence>MSVARLLVELRSGDNIVFADAIMYFKAIHGFEVEKLANLHLFLEASAAHLGRRRQFAARQMAERNMDIPTPAATGSTTPSDTHSVQQSKDKGKGILVEEDIVDIMNLKPSDMNKPLELKVYRKWASRNVPDPNPTGLCFILLGKQGGAIQANVQLWDVKQFDAKLQLDTCYRIQAYGCKRTDKWQRTLENDITLLFGKYTQVTEIQDTGFPKHYFNFAAYNQVGQRADSRDSILTDYIGILRDVGNVRESGDSMTNRISRRNIEIQNLKYISTRLGNTITLTLWNEQAIGFPVNLSREIEQPAIIAVSSCWAKRFGGGIQLSATPATCYYLNPEIAETDHIRALYEEYMGPLPPLLPPPTEPDIQELEMPQRYVSIRDLLEVRPETNVLRPFIIDAVITKIDETQGWYFDRCRTCHMKINEGWPHRHCQQPGVRHTPNYTYNFKATLADDTGSIVVTCFSPEANSLLLPVTEMLSYADRDPYILPPLIKDLEHTEHVFTVHIAPGSRRGNTKFILDHAADAPQPTSPNILTPVEQMRLPTHVLEHPSENVVTEMPITQITPPPETDDPAEKKESNTEGPSKTVRKQLFTEPEMQQTQTTITENEPASTAVPQETPTTIEDEPATTSVAQETPADPEDKAVTQASKKPKYE</sequence>
<dbReference type="InterPro" id="IPR012340">
    <property type="entry name" value="NA-bd_OB-fold"/>
</dbReference>
<feature type="compositionally biased region" description="Low complexity" evidence="1">
    <location>
        <begin position="69"/>
        <end position="82"/>
    </location>
</feature>
<dbReference type="AlphaFoldDB" id="A0A2U1N0V6"/>
<dbReference type="Proteomes" id="UP000245207">
    <property type="component" value="Unassembled WGS sequence"/>
</dbReference>
<keyword evidence="3" id="KW-1185">Reference proteome</keyword>
<evidence type="ECO:0000256" key="1">
    <source>
        <dbReference type="SAM" id="MobiDB-lite"/>
    </source>
</evidence>
<dbReference type="STRING" id="35608.A0A2U1N0V6"/>
<reference evidence="2 3" key="1">
    <citation type="journal article" date="2018" name="Mol. Plant">
        <title>The genome of Artemisia annua provides insight into the evolution of Asteraceae family and artemisinin biosynthesis.</title>
        <authorList>
            <person name="Shen Q."/>
            <person name="Zhang L."/>
            <person name="Liao Z."/>
            <person name="Wang S."/>
            <person name="Yan T."/>
            <person name="Shi P."/>
            <person name="Liu M."/>
            <person name="Fu X."/>
            <person name="Pan Q."/>
            <person name="Wang Y."/>
            <person name="Lv Z."/>
            <person name="Lu X."/>
            <person name="Zhang F."/>
            <person name="Jiang W."/>
            <person name="Ma Y."/>
            <person name="Chen M."/>
            <person name="Hao X."/>
            <person name="Li L."/>
            <person name="Tang Y."/>
            <person name="Lv G."/>
            <person name="Zhou Y."/>
            <person name="Sun X."/>
            <person name="Brodelius P.E."/>
            <person name="Rose J.K.C."/>
            <person name="Tang K."/>
        </authorList>
    </citation>
    <scope>NUCLEOTIDE SEQUENCE [LARGE SCALE GENOMIC DNA]</scope>
    <source>
        <strain evidence="3">cv. Huhao1</strain>
        <tissue evidence="2">Leaf</tissue>
    </source>
</reference>
<dbReference type="PANTHER" id="PTHR47165">
    <property type="entry name" value="OS03G0429900 PROTEIN"/>
    <property type="match status" value="1"/>
</dbReference>
<protein>
    <submittedName>
        <fullName evidence="2">Nucleic acid-binding, OB-fold protein</fullName>
    </submittedName>
</protein>
<dbReference type="PANTHER" id="PTHR47165:SF4">
    <property type="entry name" value="OS03G0429900 PROTEIN"/>
    <property type="match status" value="1"/>
</dbReference>
<feature type="region of interest" description="Disordered" evidence="1">
    <location>
        <begin position="552"/>
        <end position="650"/>
    </location>
</feature>
<gene>
    <name evidence="2" type="ORF">CTI12_AA320800</name>
</gene>
<accession>A0A2U1N0V6</accession>